<evidence type="ECO:0000259" key="3">
    <source>
        <dbReference type="Pfam" id="PF14432"/>
    </source>
</evidence>
<dbReference type="InterPro" id="IPR011990">
    <property type="entry name" value="TPR-like_helical_dom_sf"/>
</dbReference>
<feature type="repeat" description="PPR" evidence="2">
    <location>
        <begin position="236"/>
        <end position="270"/>
    </location>
</feature>
<sequence length="574" mass="64337">MALVDSFLHKCKALKHIKQLQAQLIVSSAFQSYLCRTKLLEFCSISPSGDLGYAVEVFRHVDNHHTNEWNAIVRGFAQSDEPRQAVEWYVTMLHQARRPDALTCSFALKACARMLGLFEGREIHGQYIRFGFEADVLLQTTVIDVYAKCGVLEQAQQLFDEMTRRDVPTWNALITGLAQGNRPRDALSLFNRMRDSGVVPNEISVIGALSACSQLGAASEGKFVHAYISEVRLDTNTRVCNALIDMYAKCGTIDLACDVFNKMPDRSLVSWNAIIMGLAMHGRGFHAVQLFNQMDSSSGVRPDAVTYLAALCACNHAGLVEEGLRIFKEMTKYGVTQNIKHYGCVVDLLGRAGRLEEAHMMIKSMPLVPDAVLWQTLLGACNTYGNIDLAELASEKLREMGSASDGDYVMMSNVYAAYGRWVDVGRVREAMKVNEVRKMPGCSFIEVDGIVHNFVNGDQTHSNSKEIYAKLDEISIRIKAFGYVPGTRFVLHDIGEEDKENVLLYHSEKLAMAFGLVTVKEGSLIQIYKNLRICGDCHIVFKLVSKIYEREIVVRDRARFHRFKEGLCSCGDYW</sequence>
<dbReference type="InterPro" id="IPR046848">
    <property type="entry name" value="E_motif"/>
</dbReference>
<evidence type="ECO:0000313" key="4">
    <source>
        <dbReference type="EMBL" id="KAG9444508.1"/>
    </source>
</evidence>
<dbReference type="NCBIfam" id="TIGR00756">
    <property type="entry name" value="PPR"/>
    <property type="match status" value="4"/>
</dbReference>
<reference evidence="4 5" key="1">
    <citation type="submission" date="2021-07" db="EMBL/GenBank/DDBJ databases">
        <title>The Aristolochia fimbriata genome: insights into angiosperm evolution, floral development and chemical biosynthesis.</title>
        <authorList>
            <person name="Jiao Y."/>
        </authorList>
    </citation>
    <scope>NUCLEOTIDE SEQUENCE [LARGE SCALE GENOMIC DNA]</scope>
    <source>
        <strain evidence="4">IBCAS-2021</strain>
        <tissue evidence="4">Leaf</tissue>
    </source>
</reference>
<dbReference type="PANTHER" id="PTHR47926">
    <property type="entry name" value="PENTATRICOPEPTIDE REPEAT-CONTAINING PROTEIN"/>
    <property type="match status" value="1"/>
</dbReference>
<feature type="repeat" description="PPR" evidence="2">
    <location>
        <begin position="166"/>
        <end position="200"/>
    </location>
</feature>
<dbReference type="AlphaFoldDB" id="A0AAV7E758"/>
<comment type="caution">
    <text evidence="4">The sequence shown here is derived from an EMBL/GenBank/DDBJ whole genome shotgun (WGS) entry which is preliminary data.</text>
</comment>
<dbReference type="GO" id="GO:0008270">
    <property type="term" value="F:zinc ion binding"/>
    <property type="evidence" value="ECO:0007669"/>
    <property type="project" value="InterPro"/>
</dbReference>
<gene>
    <name evidence="4" type="ORF">H6P81_015848</name>
</gene>
<dbReference type="Pfam" id="PF01535">
    <property type="entry name" value="PPR"/>
    <property type="match status" value="3"/>
</dbReference>
<dbReference type="GO" id="GO:0009451">
    <property type="term" value="P:RNA modification"/>
    <property type="evidence" value="ECO:0007669"/>
    <property type="project" value="InterPro"/>
</dbReference>
<dbReference type="Pfam" id="PF13041">
    <property type="entry name" value="PPR_2"/>
    <property type="match status" value="2"/>
</dbReference>
<dbReference type="EMBL" id="JAINDJ010000006">
    <property type="protein sequence ID" value="KAG9444508.1"/>
    <property type="molecule type" value="Genomic_DNA"/>
</dbReference>
<name>A0AAV7E758_ARIFI</name>
<protein>
    <recommendedName>
        <fullName evidence="3">DYW domain-containing protein</fullName>
    </recommendedName>
</protein>
<feature type="domain" description="DYW" evidence="3">
    <location>
        <begin position="482"/>
        <end position="574"/>
    </location>
</feature>
<evidence type="ECO:0000313" key="5">
    <source>
        <dbReference type="Proteomes" id="UP000825729"/>
    </source>
</evidence>
<feature type="repeat" description="PPR" evidence="2">
    <location>
        <begin position="135"/>
        <end position="165"/>
    </location>
</feature>
<evidence type="ECO:0000256" key="2">
    <source>
        <dbReference type="PROSITE-ProRule" id="PRU00708"/>
    </source>
</evidence>
<dbReference type="Pfam" id="PF20431">
    <property type="entry name" value="E_motif"/>
    <property type="match status" value="1"/>
</dbReference>
<dbReference type="GO" id="GO:0003723">
    <property type="term" value="F:RNA binding"/>
    <property type="evidence" value="ECO:0007669"/>
    <property type="project" value="InterPro"/>
</dbReference>
<dbReference type="Gene3D" id="1.25.40.10">
    <property type="entry name" value="Tetratricopeptide repeat domain"/>
    <property type="match status" value="3"/>
</dbReference>
<dbReference type="Pfam" id="PF20430">
    <property type="entry name" value="Eplus_motif"/>
    <property type="match status" value="1"/>
</dbReference>
<accession>A0AAV7E758</accession>
<proteinExistence type="predicted"/>
<dbReference type="FunFam" id="1.25.40.10:FF:000366">
    <property type="entry name" value="Pentatricopeptide (PPR) repeat-containing protein"/>
    <property type="match status" value="1"/>
</dbReference>
<dbReference type="Proteomes" id="UP000825729">
    <property type="component" value="Unassembled WGS sequence"/>
</dbReference>
<dbReference type="InterPro" id="IPR032867">
    <property type="entry name" value="DYW_dom"/>
</dbReference>
<dbReference type="FunFam" id="1.25.40.10:FF:000344">
    <property type="entry name" value="Pentatricopeptide repeat-containing protein"/>
    <property type="match status" value="1"/>
</dbReference>
<dbReference type="Pfam" id="PF14432">
    <property type="entry name" value="DYW_deaminase"/>
    <property type="match status" value="1"/>
</dbReference>
<dbReference type="InterPro" id="IPR046849">
    <property type="entry name" value="E2_motif"/>
</dbReference>
<keyword evidence="5" id="KW-1185">Reference proteome</keyword>
<dbReference type="PANTHER" id="PTHR47926:SF408">
    <property type="entry name" value="DYW DOMAIN-CONTAINING PROTEIN"/>
    <property type="match status" value="1"/>
</dbReference>
<dbReference type="PROSITE" id="PS51375">
    <property type="entry name" value="PPR"/>
    <property type="match status" value="4"/>
</dbReference>
<dbReference type="FunFam" id="1.25.40.10:FF:000144">
    <property type="entry name" value="Pentatricopeptide repeat-containing protein, mitochondrial"/>
    <property type="match status" value="1"/>
</dbReference>
<evidence type="ECO:0000256" key="1">
    <source>
        <dbReference type="ARBA" id="ARBA00022737"/>
    </source>
</evidence>
<keyword evidence="1" id="KW-0677">Repeat</keyword>
<feature type="repeat" description="PPR" evidence="2">
    <location>
        <begin position="303"/>
        <end position="337"/>
    </location>
</feature>
<organism evidence="4 5">
    <name type="scientific">Aristolochia fimbriata</name>
    <name type="common">White veined hardy Dutchman's pipe vine</name>
    <dbReference type="NCBI Taxonomy" id="158543"/>
    <lineage>
        <taxon>Eukaryota</taxon>
        <taxon>Viridiplantae</taxon>
        <taxon>Streptophyta</taxon>
        <taxon>Embryophyta</taxon>
        <taxon>Tracheophyta</taxon>
        <taxon>Spermatophyta</taxon>
        <taxon>Magnoliopsida</taxon>
        <taxon>Magnoliidae</taxon>
        <taxon>Piperales</taxon>
        <taxon>Aristolochiaceae</taxon>
        <taxon>Aristolochia</taxon>
    </lineage>
</organism>
<dbReference type="InterPro" id="IPR002885">
    <property type="entry name" value="PPR_rpt"/>
</dbReference>
<dbReference type="InterPro" id="IPR046960">
    <property type="entry name" value="PPR_At4g14850-like_plant"/>
</dbReference>